<dbReference type="Gene3D" id="2.120.10.30">
    <property type="entry name" value="TolB, C-terminal domain"/>
    <property type="match status" value="1"/>
</dbReference>
<feature type="compositionally biased region" description="Basic and acidic residues" evidence="1">
    <location>
        <begin position="1"/>
        <end position="26"/>
    </location>
</feature>
<gene>
    <name evidence="3" type="ORF">Scep_016804</name>
</gene>
<feature type="transmembrane region" description="Helical" evidence="2">
    <location>
        <begin position="191"/>
        <end position="210"/>
    </location>
</feature>
<dbReference type="PANTHER" id="PTHR10426:SF86">
    <property type="entry name" value="PROTEIN STRICTOSIDINE SYNTHASE-LIKE 10-LIKE"/>
    <property type="match status" value="1"/>
</dbReference>
<dbReference type="EMBL" id="JBBNAG010000007">
    <property type="protein sequence ID" value="KAK9118711.1"/>
    <property type="molecule type" value="Genomic_DNA"/>
</dbReference>
<keyword evidence="2" id="KW-0812">Transmembrane</keyword>
<dbReference type="PANTHER" id="PTHR10426">
    <property type="entry name" value="STRICTOSIDINE SYNTHASE-RELATED"/>
    <property type="match status" value="1"/>
</dbReference>
<dbReference type="SUPFAM" id="SSF63829">
    <property type="entry name" value="Calcium-dependent phosphotriesterase"/>
    <property type="match status" value="1"/>
</dbReference>
<reference evidence="3 4" key="1">
    <citation type="submission" date="2024-01" db="EMBL/GenBank/DDBJ databases">
        <title>Genome assemblies of Stephania.</title>
        <authorList>
            <person name="Yang L."/>
        </authorList>
    </citation>
    <scope>NUCLEOTIDE SEQUENCE [LARGE SCALE GENOMIC DNA]</scope>
    <source>
        <strain evidence="3">JXDWG</strain>
        <tissue evidence="3">Leaf</tissue>
    </source>
</reference>
<sequence>MRGDREREKWNQRERRRQKERERSGAGKEQGAPARSQQREGGSRRSSSSSGRTTRHCEGRGRTAAAVATSQDRRRGRRRAETDDAEAAWGGAGVDGLCLGKRRDLCDGSNEPGMEYMCGRPLGLQFNKQTFDLYIADAYYGLLKVTRNGGVATWLASSADNLPFKFTNIVDINPRTDVVYFTDRSIFFPRWCTTLAYITSCVLNLCLILYS</sequence>
<dbReference type="GO" id="GO:0016787">
    <property type="term" value="F:hydrolase activity"/>
    <property type="evidence" value="ECO:0007669"/>
    <property type="project" value="TreeGrafter"/>
</dbReference>
<dbReference type="InterPro" id="IPR011042">
    <property type="entry name" value="6-blade_b-propeller_TolB-like"/>
</dbReference>
<comment type="caution">
    <text evidence="3">The sequence shown here is derived from an EMBL/GenBank/DDBJ whole genome shotgun (WGS) entry which is preliminary data.</text>
</comment>
<keyword evidence="2" id="KW-1133">Transmembrane helix</keyword>
<dbReference type="Proteomes" id="UP001419268">
    <property type="component" value="Unassembled WGS sequence"/>
</dbReference>
<evidence type="ECO:0000313" key="3">
    <source>
        <dbReference type="EMBL" id="KAK9118711.1"/>
    </source>
</evidence>
<accession>A0AAP0IQ68</accession>
<keyword evidence="2" id="KW-0472">Membrane</keyword>
<evidence type="ECO:0008006" key="5">
    <source>
        <dbReference type="Google" id="ProtNLM"/>
    </source>
</evidence>
<proteinExistence type="predicted"/>
<evidence type="ECO:0000256" key="2">
    <source>
        <dbReference type="SAM" id="Phobius"/>
    </source>
</evidence>
<organism evidence="3 4">
    <name type="scientific">Stephania cephalantha</name>
    <dbReference type="NCBI Taxonomy" id="152367"/>
    <lineage>
        <taxon>Eukaryota</taxon>
        <taxon>Viridiplantae</taxon>
        <taxon>Streptophyta</taxon>
        <taxon>Embryophyta</taxon>
        <taxon>Tracheophyta</taxon>
        <taxon>Spermatophyta</taxon>
        <taxon>Magnoliopsida</taxon>
        <taxon>Ranunculales</taxon>
        <taxon>Menispermaceae</taxon>
        <taxon>Menispermoideae</taxon>
        <taxon>Cissampelideae</taxon>
        <taxon>Stephania</taxon>
    </lineage>
</organism>
<name>A0AAP0IQ68_9MAGN</name>
<dbReference type="AlphaFoldDB" id="A0AAP0IQ68"/>
<feature type="region of interest" description="Disordered" evidence="1">
    <location>
        <begin position="1"/>
        <end position="86"/>
    </location>
</feature>
<protein>
    <recommendedName>
        <fullName evidence="5">Adipocyte plasma membrane-associated protein</fullName>
    </recommendedName>
</protein>
<evidence type="ECO:0000256" key="1">
    <source>
        <dbReference type="SAM" id="MobiDB-lite"/>
    </source>
</evidence>
<evidence type="ECO:0000313" key="4">
    <source>
        <dbReference type="Proteomes" id="UP001419268"/>
    </source>
</evidence>
<keyword evidence="4" id="KW-1185">Reference proteome</keyword>
<dbReference type="GO" id="GO:0012505">
    <property type="term" value="C:endomembrane system"/>
    <property type="evidence" value="ECO:0007669"/>
    <property type="project" value="TreeGrafter"/>
</dbReference>